<keyword evidence="10" id="KW-1185">Reference proteome</keyword>
<reference evidence="9 10" key="1">
    <citation type="submission" date="2019-04" db="EMBL/GenBank/DDBJ databases">
        <title>Friends and foes A comparative genomics study of 23 Aspergillus species from section Flavi.</title>
        <authorList>
            <consortium name="DOE Joint Genome Institute"/>
            <person name="Kjaerbolling I."/>
            <person name="Vesth T."/>
            <person name="Frisvad J.C."/>
            <person name="Nybo J.L."/>
            <person name="Theobald S."/>
            <person name="Kildgaard S."/>
            <person name="Isbrandt T."/>
            <person name="Kuo A."/>
            <person name="Sato A."/>
            <person name="Lyhne E.K."/>
            <person name="Kogle M.E."/>
            <person name="Wiebenga A."/>
            <person name="Kun R.S."/>
            <person name="Lubbers R.J."/>
            <person name="Makela M.R."/>
            <person name="Barry K."/>
            <person name="Chovatia M."/>
            <person name="Clum A."/>
            <person name="Daum C."/>
            <person name="Haridas S."/>
            <person name="He G."/>
            <person name="LaButti K."/>
            <person name="Lipzen A."/>
            <person name="Mondo S."/>
            <person name="Riley R."/>
            <person name="Salamov A."/>
            <person name="Simmons B.A."/>
            <person name="Magnuson J.K."/>
            <person name="Henrissat B."/>
            <person name="Mortensen U.H."/>
            <person name="Larsen T.O."/>
            <person name="Devries R.P."/>
            <person name="Grigoriev I.V."/>
            <person name="Machida M."/>
            <person name="Baker S.E."/>
            <person name="Andersen M.R."/>
        </authorList>
    </citation>
    <scope>NUCLEOTIDE SEQUENCE [LARGE SCALE GENOMIC DNA]</scope>
    <source>
        <strain evidence="9 10">CBS 151.66</strain>
    </source>
</reference>
<evidence type="ECO:0000256" key="4">
    <source>
        <dbReference type="ARBA" id="ARBA00022801"/>
    </source>
</evidence>
<evidence type="ECO:0000256" key="7">
    <source>
        <dbReference type="ARBA" id="ARBA00023295"/>
    </source>
</evidence>
<dbReference type="HAMAP" id="MF_01876">
    <property type="entry name" value="PsiMP_glycosidase"/>
    <property type="match status" value="1"/>
</dbReference>
<keyword evidence="6" id="KW-0456">Lyase</keyword>
<evidence type="ECO:0000259" key="8">
    <source>
        <dbReference type="Pfam" id="PF00294"/>
    </source>
</evidence>
<evidence type="ECO:0000256" key="2">
    <source>
        <dbReference type="ARBA" id="ARBA00022723"/>
    </source>
</evidence>
<evidence type="ECO:0000256" key="5">
    <source>
        <dbReference type="ARBA" id="ARBA00023211"/>
    </source>
</evidence>
<dbReference type="Gene3D" id="3.40.1190.20">
    <property type="match status" value="1"/>
</dbReference>
<name>A0A5N5X192_9EURO</name>
<keyword evidence="1" id="KW-0808">Transferase</keyword>
<keyword evidence="5" id="KW-0464">Manganese</keyword>
<dbReference type="CDD" id="cd01941">
    <property type="entry name" value="YeiC_kinase_like"/>
    <property type="match status" value="1"/>
</dbReference>
<dbReference type="PANTHER" id="PTHR42909">
    <property type="entry name" value="ZGC:136858"/>
    <property type="match status" value="1"/>
</dbReference>
<evidence type="ECO:0000313" key="10">
    <source>
        <dbReference type="Proteomes" id="UP000326565"/>
    </source>
</evidence>
<dbReference type="GO" id="GO:0046872">
    <property type="term" value="F:metal ion binding"/>
    <property type="evidence" value="ECO:0007669"/>
    <property type="project" value="UniProtKB-KW"/>
</dbReference>
<dbReference type="Pfam" id="PF00294">
    <property type="entry name" value="PfkB"/>
    <property type="match status" value="1"/>
</dbReference>
<gene>
    <name evidence="9" type="ORF">BDV29DRAFT_122080</name>
</gene>
<dbReference type="InterPro" id="IPR029056">
    <property type="entry name" value="Ribokinase-like"/>
</dbReference>
<keyword evidence="3" id="KW-0418">Kinase</keyword>
<organism evidence="9 10">
    <name type="scientific">Aspergillus leporis</name>
    <dbReference type="NCBI Taxonomy" id="41062"/>
    <lineage>
        <taxon>Eukaryota</taxon>
        <taxon>Fungi</taxon>
        <taxon>Dikarya</taxon>
        <taxon>Ascomycota</taxon>
        <taxon>Pezizomycotina</taxon>
        <taxon>Eurotiomycetes</taxon>
        <taxon>Eurotiomycetidae</taxon>
        <taxon>Eurotiales</taxon>
        <taxon>Aspergillaceae</taxon>
        <taxon>Aspergillus</taxon>
        <taxon>Aspergillus subgen. Circumdati</taxon>
    </lineage>
</organism>
<dbReference type="GO" id="GO:0016301">
    <property type="term" value="F:kinase activity"/>
    <property type="evidence" value="ECO:0007669"/>
    <property type="project" value="UniProtKB-KW"/>
</dbReference>
<dbReference type="PROSITE" id="PS00584">
    <property type="entry name" value="PFKB_KINASES_2"/>
    <property type="match status" value="1"/>
</dbReference>
<dbReference type="Gene3D" id="3.40.1790.10">
    <property type="entry name" value="Indigoidine synthase domain"/>
    <property type="match status" value="1"/>
</dbReference>
<dbReference type="PANTHER" id="PTHR42909:SF1">
    <property type="entry name" value="CARBOHYDRATE KINASE PFKB DOMAIN-CONTAINING PROTEIN"/>
    <property type="match status" value="1"/>
</dbReference>
<dbReference type="Proteomes" id="UP000326565">
    <property type="component" value="Unassembled WGS sequence"/>
</dbReference>
<dbReference type="InterPro" id="IPR007342">
    <property type="entry name" value="PsuG"/>
</dbReference>
<sequence>MLASQAAARHCCRRARSPALALPSRRLHGLAQSKFLQVSEEVRDAVATGKPVVALESTIYTHGFPYPESVALASLLETVVRANGGVPATIGILNGIAKVGLSAEELIELASTAESKSALKVSRRDLGYICGLGLTGKRLHGGTTVSGTMILAHLAGVRVFGTGGLGGVHRGGENSMDISADLTELGRTPVAVVSSGCKSFLDIPRTLEYLETEGVCVGTFADGRKGQVDFPAFFTRDSGIKSPKVIQDEAEAAAIICELILLLYSTAMANVSLDAQSKLPVSSGMHFANPVPVEQSIPKHEMDEIIEEAIRLAEVEGHQGSDNTPFVLSKIKQLSGGKSVAANRALVEANVQRATRVAVELAKLEQSNGRLNERHMPAISGDVRADQSIPKAELKPNLTTEGPTEILDKVDVLVAGSLAVDLSCDYAPPAGEQNIRPVSDTSNPATVTQSLGGVGHNVAIATKYLGSSVLFCSVVGDDLSGRAALSALQKEGLSTTGVQVLPASNDARTAQYVAVNDGKKDLVMAMADMGIMEMPEQKLDFEGFWEPMLSRTKPEWVIVDANWSPEVLSKWVAAAKKHGARVAFEPVSNAKSRRLFSKSTEANAAISPTAAVPNNAISLATPNKYELTTMYTAARESGLLDSESWWRIIDAMGMSSTGSRDRLVAMTSNPLVDQGIPQQSIQLLPFIPCIITKLGSQGVLVTQLLRPRDPRLTSPDSAPYILSRAAASDQYIGGAYLRLFPPAAVLADEEIVSVNGAGDTLLGAVISGLVQGSKTVEDVIPLAQEASLRTLKSSGGVSSDIVSLRRS</sequence>
<dbReference type="SUPFAM" id="SSF53613">
    <property type="entry name" value="Ribokinase-like"/>
    <property type="match status" value="1"/>
</dbReference>
<evidence type="ECO:0000256" key="6">
    <source>
        <dbReference type="ARBA" id="ARBA00023239"/>
    </source>
</evidence>
<keyword evidence="2" id="KW-0479">Metal-binding</keyword>
<feature type="domain" description="Carbohydrate kinase PfkB" evidence="8">
    <location>
        <begin position="440"/>
        <end position="593"/>
    </location>
</feature>
<dbReference type="InterPro" id="IPR022830">
    <property type="entry name" value="Indigdn_synthA-like"/>
</dbReference>
<proteinExistence type="inferred from homology"/>
<dbReference type="Pfam" id="PF04227">
    <property type="entry name" value="Indigoidine_A"/>
    <property type="match status" value="1"/>
</dbReference>
<evidence type="ECO:0000256" key="1">
    <source>
        <dbReference type="ARBA" id="ARBA00022679"/>
    </source>
</evidence>
<dbReference type="GO" id="GO:0005737">
    <property type="term" value="C:cytoplasm"/>
    <property type="evidence" value="ECO:0007669"/>
    <property type="project" value="TreeGrafter"/>
</dbReference>
<keyword evidence="4" id="KW-0378">Hydrolase</keyword>
<accession>A0A5N5X192</accession>
<dbReference type="PROSITE" id="PS00583">
    <property type="entry name" value="PFKB_KINASES_1"/>
    <property type="match status" value="1"/>
</dbReference>
<evidence type="ECO:0000313" key="9">
    <source>
        <dbReference type="EMBL" id="KAB8074556.1"/>
    </source>
</evidence>
<dbReference type="EMBL" id="ML732208">
    <property type="protein sequence ID" value="KAB8074556.1"/>
    <property type="molecule type" value="Genomic_DNA"/>
</dbReference>
<dbReference type="GO" id="GO:0016798">
    <property type="term" value="F:hydrolase activity, acting on glycosyl bonds"/>
    <property type="evidence" value="ECO:0007669"/>
    <property type="project" value="UniProtKB-KW"/>
</dbReference>
<evidence type="ECO:0000256" key="3">
    <source>
        <dbReference type="ARBA" id="ARBA00022777"/>
    </source>
</evidence>
<dbReference type="GO" id="GO:0004730">
    <property type="term" value="F:pseudouridylate synthase activity"/>
    <property type="evidence" value="ECO:0007669"/>
    <property type="project" value="InterPro"/>
</dbReference>
<dbReference type="AlphaFoldDB" id="A0A5N5X192"/>
<keyword evidence="7" id="KW-0326">Glycosidase</keyword>
<dbReference type="InterPro" id="IPR011611">
    <property type="entry name" value="PfkB_dom"/>
</dbReference>
<dbReference type="SUPFAM" id="SSF110581">
    <property type="entry name" value="Indigoidine synthase A-like"/>
    <property type="match status" value="1"/>
</dbReference>
<dbReference type="OrthoDB" id="198885at2759"/>
<dbReference type="InterPro" id="IPR002173">
    <property type="entry name" value="Carboh/pur_kinase_PfkB_CS"/>
</dbReference>
<protein>
    <submittedName>
        <fullName evidence="9">Indigoidine synthase A like protein-domain-containing protein</fullName>
    </submittedName>
</protein>